<feature type="active site" description="Charge relay system" evidence="6">
    <location>
        <position position="285"/>
    </location>
</feature>
<evidence type="ECO:0000313" key="9">
    <source>
        <dbReference type="EMBL" id="RAW16528.1"/>
    </source>
</evidence>
<evidence type="ECO:0000259" key="8">
    <source>
        <dbReference type="Pfam" id="PF17676"/>
    </source>
</evidence>
<dbReference type="CDD" id="cd07025">
    <property type="entry name" value="Peptidase_S66"/>
    <property type="match status" value="1"/>
</dbReference>
<dbReference type="AlphaFoldDB" id="A0A329R0S6"/>
<evidence type="ECO:0000256" key="4">
    <source>
        <dbReference type="ARBA" id="ARBA00022801"/>
    </source>
</evidence>
<dbReference type="InterPro" id="IPR029062">
    <property type="entry name" value="Class_I_gatase-like"/>
</dbReference>
<dbReference type="Pfam" id="PF17676">
    <property type="entry name" value="Peptidase_S66C"/>
    <property type="match status" value="1"/>
</dbReference>
<proteinExistence type="inferred from homology"/>
<organism evidence="9 10">
    <name type="scientific">Phytoactinopolyspora halophila</name>
    <dbReference type="NCBI Taxonomy" id="1981511"/>
    <lineage>
        <taxon>Bacteria</taxon>
        <taxon>Bacillati</taxon>
        <taxon>Actinomycetota</taxon>
        <taxon>Actinomycetes</taxon>
        <taxon>Jiangellales</taxon>
        <taxon>Jiangellaceae</taxon>
        <taxon>Phytoactinopolyspora</taxon>
    </lineage>
</organism>
<dbReference type="GO" id="GO:0004180">
    <property type="term" value="F:carboxypeptidase activity"/>
    <property type="evidence" value="ECO:0007669"/>
    <property type="project" value="UniProtKB-KW"/>
</dbReference>
<evidence type="ECO:0000313" key="10">
    <source>
        <dbReference type="Proteomes" id="UP000250462"/>
    </source>
</evidence>
<accession>A0A329R0S6</accession>
<dbReference type="OrthoDB" id="9807329at2"/>
<comment type="similarity">
    <text evidence="1">Belongs to the peptidase S66 family.</text>
</comment>
<dbReference type="GO" id="GO:0006508">
    <property type="term" value="P:proteolysis"/>
    <property type="evidence" value="ECO:0007669"/>
    <property type="project" value="UniProtKB-KW"/>
</dbReference>
<feature type="domain" description="LD-carboxypeptidase N-terminal" evidence="7">
    <location>
        <begin position="16"/>
        <end position="136"/>
    </location>
</feature>
<dbReference type="Proteomes" id="UP000250462">
    <property type="component" value="Unassembled WGS sequence"/>
</dbReference>
<keyword evidence="4" id="KW-0378">Hydrolase</keyword>
<dbReference type="Gene3D" id="3.40.50.10740">
    <property type="entry name" value="Class I glutamine amidotransferase-like"/>
    <property type="match status" value="1"/>
</dbReference>
<comment type="caution">
    <text evidence="9">The sequence shown here is derived from an EMBL/GenBank/DDBJ whole genome shotgun (WGS) entry which is preliminary data.</text>
</comment>
<dbReference type="InterPro" id="IPR003507">
    <property type="entry name" value="S66_fam"/>
</dbReference>
<evidence type="ECO:0000256" key="2">
    <source>
        <dbReference type="ARBA" id="ARBA00022645"/>
    </source>
</evidence>
<evidence type="ECO:0000256" key="1">
    <source>
        <dbReference type="ARBA" id="ARBA00010233"/>
    </source>
</evidence>
<dbReference type="InterPro" id="IPR040921">
    <property type="entry name" value="Peptidase_S66C"/>
</dbReference>
<evidence type="ECO:0000256" key="3">
    <source>
        <dbReference type="ARBA" id="ARBA00022670"/>
    </source>
</evidence>
<gene>
    <name evidence="9" type="ORF">DPM12_07485</name>
</gene>
<dbReference type="InterPro" id="IPR040449">
    <property type="entry name" value="Peptidase_S66_N"/>
</dbReference>
<dbReference type="SUPFAM" id="SSF141986">
    <property type="entry name" value="LD-carboxypeptidase A C-terminal domain-like"/>
    <property type="match status" value="1"/>
</dbReference>
<dbReference type="GO" id="GO:0008236">
    <property type="term" value="F:serine-type peptidase activity"/>
    <property type="evidence" value="ECO:0007669"/>
    <property type="project" value="UniProtKB-KW"/>
</dbReference>
<sequence>MQPLTRPRRLTAGDRVVVVAPSGPMPKDRLDAGCEILRDWGLDVVVASHVTDQHEKFDYLAGADEHRAADLQEAWCDPSVAAVLCARGGYGAQRMMDLLDWSAMAAAEPKVFAGFSDITALHEAFANCLGVATLHGPMVASTAFIDDVAGTAEHFRQTLFEPESVMTLTSPTAQTIARGDPSMVSEDGTVSGVTIGGCISMLAAELATPTGRPNISGGILLLEDVDEDTYRLDRYITHMLRTGWLDGVAAVVLGSWHNCGALDEVVLDRFGDLGVPVVSELGFGHGEGTLTVPLGIPATLDTKTSTLTLDTPALA</sequence>
<evidence type="ECO:0000256" key="5">
    <source>
        <dbReference type="ARBA" id="ARBA00022825"/>
    </source>
</evidence>
<feature type="domain" description="LD-carboxypeptidase C-terminal" evidence="8">
    <location>
        <begin position="191"/>
        <end position="300"/>
    </location>
</feature>
<evidence type="ECO:0000256" key="6">
    <source>
        <dbReference type="PIRSR" id="PIRSR028757-1"/>
    </source>
</evidence>
<keyword evidence="5" id="KW-0720">Serine protease</keyword>
<keyword evidence="3" id="KW-0645">Protease</keyword>
<evidence type="ECO:0000259" key="7">
    <source>
        <dbReference type="Pfam" id="PF02016"/>
    </source>
</evidence>
<dbReference type="SUPFAM" id="SSF52317">
    <property type="entry name" value="Class I glutamine amidotransferase-like"/>
    <property type="match status" value="1"/>
</dbReference>
<dbReference type="InterPro" id="IPR027461">
    <property type="entry name" value="Carboxypeptidase_A_C_sf"/>
</dbReference>
<dbReference type="PANTHER" id="PTHR30237">
    <property type="entry name" value="MURAMOYLTETRAPEPTIDE CARBOXYPEPTIDASE"/>
    <property type="match status" value="1"/>
</dbReference>
<reference evidence="9 10" key="1">
    <citation type="submission" date="2018-06" db="EMBL/GenBank/DDBJ databases">
        <title>Phytoactinopolyspora halophila sp. nov., a novel halophilic actinomycete isolated from a saline soil in China.</title>
        <authorList>
            <person name="Tang S.-K."/>
        </authorList>
    </citation>
    <scope>NUCLEOTIDE SEQUENCE [LARGE SCALE GENOMIC DNA]</scope>
    <source>
        <strain evidence="9 10">YIM 96934</strain>
    </source>
</reference>
<dbReference type="PANTHER" id="PTHR30237:SF2">
    <property type="entry name" value="MUREIN TETRAPEPTIDE CARBOXYPEPTIDASE"/>
    <property type="match status" value="1"/>
</dbReference>
<dbReference type="Pfam" id="PF02016">
    <property type="entry name" value="Peptidase_S66"/>
    <property type="match status" value="1"/>
</dbReference>
<keyword evidence="10" id="KW-1185">Reference proteome</keyword>
<feature type="active site" description="Nucleophile" evidence="6">
    <location>
        <position position="116"/>
    </location>
</feature>
<feature type="active site" description="Charge relay system" evidence="6">
    <location>
        <position position="223"/>
    </location>
</feature>
<keyword evidence="2 9" id="KW-0121">Carboxypeptidase</keyword>
<name>A0A329R0S6_9ACTN</name>
<dbReference type="EMBL" id="QMIG01000004">
    <property type="protein sequence ID" value="RAW16528.1"/>
    <property type="molecule type" value="Genomic_DNA"/>
</dbReference>
<dbReference type="PIRSF" id="PIRSF028757">
    <property type="entry name" value="LD-carboxypeptidase"/>
    <property type="match status" value="1"/>
</dbReference>
<protein>
    <submittedName>
        <fullName evidence="9">LD-carboxypeptidase</fullName>
    </submittedName>
</protein>
<dbReference type="InterPro" id="IPR027478">
    <property type="entry name" value="LdcA_N"/>
</dbReference>
<dbReference type="Gene3D" id="3.50.30.60">
    <property type="entry name" value="LD-carboxypeptidase A C-terminal domain-like"/>
    <property type="match status" value="1"/>
</dbReference>